<dbReference type="CDD" id="cd11353">
    <property type="entry name" value="AmyAc_euk_bac_CMD_like"/>
    <property type="match status" value="1"/>
</dbReference>
<organism evidence="4 5">
    <name type="scientific">Ruminococcus difficilis</name>
    <dbReference type="NCBI Taxonomy" id="2763069"/>
    <lineage>
        <taxon>Bacteria</taxon>
        <taxon>Bacillati</taxon>
        <taxon>Bacillota</taxon>
        <taxon>Clostridia</taxon>
        <taxon>Eubacteriales</taxon>
        <taxon>Oscillospiraceae</taxon>
        <taxon>Ruminococcus</taxon>
    </lineage>
</organism>
<evidence type="ECO:0000256" key="1">
    <source>
        <dbReference type="ARBA" id="ARBA00022801"/>
    </source>
</evidence>
<feature type="domain" description="Glycosyl hydrolase family 13 catalytic" evidence="3">
    <location>
        <begin position="11"/>
        <end position="358"/>
    </location>
</feature>
<dbReference type="AlphaFoldDB" id="A0A934U1T7"/>
<dbReference type="RefSeq" id="WP_186833618.1">
    <property type="nucleotide sequence ID" value="NZ_JAEQMG010000010.1"/>
</dbReference>
<evidence type="ECO:0000256" key="2">
    <source>
        <dbReference type="ARBA" id="ARBA00023295"/>
    </source>
</evidence>
<dbReference type="GO" id="GO:0016798">
    <property type="term" value="F:hydrolase activity, acting on glycosyl bonds"/>
    <property type="evidence" value="ECO:0007669"/>
    <property type="project" value="UniProtKB-KW"/>
</dbReference>
<accession>A0A934U1T7</accession>
<gene>
    <name evidence="4" type="ORF">JKK62_00565</name>
</gene>
<dbReference type="Pfam" id="PF00128">
    <property type="entry name" value="Alpha-amylase"/>
    <property type="match status" value="1"/>
</dbReference>
<reference evidence="4" key="1">
    <citation type="submission" date="2021-01" db="EMBL/GenBank/DDBJ databases">
        <title>Genome public.</title>
        <authorList>
            <person name="Liu C."/>
            <person name="Sun Q."/>
        </authorList>
    </citation>
    <scope>NUCLEOTIDE SEQUENCE</scope>
    <source>
        <strain evidence="4">M6</strain>
    </source>
</reference>
<sequence>MHWIHNTVIYNIYPIGFCGAPKENDFQLNYRLDKIYDFIPHFKKMGVNCILFNPVFESTRHGYDTIDYRKIDSRLGDNESFKKICDTLHQNGIRVILDGVFNHVGRDFFAFKDIQEKGMGSPYTSWFQNIRFDQQSPYGDHFSYEGWAGFYDLVKLNLQNEDVLNYLFDAVRYWIDEFDIDGLRLDAANVMDVNFFKRLRGVTKEKKPDFWMFGEIVGGDYNRLANAETLDSVTNYEIYKGLFSSHNDRNYFEFAHSVDRQCGDWGMYKNIYMYNFADNHDVTRLASIIRDKALQKNVYTMLYAMPGVPSVYYGSEFGMEGKKQRHSDDDLRRELNLNALENPDYALFEHICKLGKIRHSLEALQYGKYKNEQIQLEHMCFSMKTDNQKVYIMLNQSNEPRSIGVNTDFNGVLTDVLNGNQQYSCNGWCEISVPPMSSMILVANDGSFQIDFSDDECDVTLPAVEESTAQPAPEEPELVPEEIVKGRYRHFKGNEYEVVDFAKDSETTEQMVIYRALYGEHDLWVRPYKMFQEIIERDGKKMRRFERID</sequence>
<dbReference type="Gene3D" id="3.20.20.80">
    <property type="entry name" value="Glycosidases"/>
    <property type="match status" value="1"/>
</dbReference>
<keyword evidence="2" id="KW-0326">Glycosidase</keyword>
<comment type="caution">
    <text evidence="4">The sequence shown here is derived from an EMBL/GenBank/DDBJ whole genome shotgun (WGS) entry which is preliminary data.</text>
</comment>
<protein>
    <submittedName>
        <fullName evidence="4">DUF1653 domain-containing protein</fullName>
    </submittedName>
</protein>
<dbReference type="PANTHER" id="PTHR10357:SF210">
    <property type="entry name" value="MALTODEXTRIN GLUCOSIDASE"/>
    <property type="match status" value="1"/>
</dbReference>
<dbReference type="InterPro" id="IPR045857">
    <property type="entry name" value="O16G_dom_2"/>
</dbReference>
<dbReference type="InterPro" id="IPR023387">
    <property type="entry name" value="DUF1653-like_dom"/>
</dbReference>
<evidence type="ECO:0000313" key="4">
    <source>
        <dbReference type="EMBL" id="MBK6087162.1"/>
    </source>
</evidence>
<dbReference type="InterPro" id="IPR006047">
    <property type="entry name" value="GH13_cat_dom"/>
</dbReference>
<dbReference type="SUPFAM" id="SSF51445">
    <property type="entry name" value="(Trans)glycosidases"/>
    <property type="match status" value="1"/>
</dbReference>
<dbReference type="InterPro" id="IPR017853">
    <property type="entry name" value="GH"/>
</dbReference>
<evidence type="ECO:0000313" key="5">
    <source>
        <dbReference type="Proteomes" id="UP000633365"/>
    </source>
</evidence>
<keyword evidence="5" id="KW-1185">Reference proteome</keyword>
<dbReference type="Gene3D" id="2.60.40.1180">
    <property type="entry name" value="Golgi alpha-mannosidase II"/>
    <property type="match status" value="1"/>
</dbReference>
<dbReference type="Pfam" id="PF07866">
    <property type="entry name" value="DUF1653"/>
    <property type="match status" value="1"/>
</dbReference>
<dbReference type="Gene3D" id="2.30.30.320">
    <property type="entry name" value="DUF1653-like domain"/>
    <property type="match status" value="1"/>
</dbReference>
<dbReference type="SMART" id="SM00642">
    <property type="entry name" value="Aamy"/>
    <property type="match status" value="1"/>
</dbReference>
<dbReference type="InterPro" id="IPR037135">
    <property type="entry name" value="DUF1653-like_dom_sf"/>
</dbReference>
<keyword evidence="1" id="KW-0378">Hydrolase</keyword>
<dbReference type="EMBL" id="JAEQMG010000010">
    <property type="protein sequence ID" value="MBK6087162.1"/>
    <property type="molecule type" value="Genomic_DNA"/>
</dbReference>
<dbReference type="GO" id="GO:0005975">
    <property type="term" value="P:carbohydrate metabolic process"/>
    <property type="evidence" value="ECO:0007669"/>
    <property type="project" value="InterPro"/>
</dbReference>
<proteinExistence type="predicted"/>
<evidence type="ECO:0000259" key="3">
    <source>
        <dbReference type="SMART" id="SM00642"/>
    </source>
</evidence>
<dbReference type="Proteomes" id="UP000633365">
    <property type="component" value="Unassembled WGS sequence"/>
</dbReference>
<dbReference type="SUPFAM" id="SSF51011">
    <property type="entry name" value="Glycosyl hydrolase domain"/>
    <property type="match status" value="1"/>
</dbReference>
<name>A0A934U1T7_9FIRM</name>
<dbReference type="PANTHER" id="PTHR10357">
    <property type="entry name" value="ALPHA-AMYLASE FAMILY MEMBER"/>
    <property type="match status" value="1"/>
</dbReference>
<dbReference type="InterPro" id="IPR013780">
    <property type="entry name" value="Glyco_hydro_b"/>
</dbReference>
<dbReference type="Gene3D" id="3.90.400.10">
    <property type="entry name" value="Oligo-1,6-glucosidase, Domain 2"/>
    <property type="match status" value="1"/>
</dbReference>